<feature type="transmembrane region" description="Helical" evidence="16">
    <location>
        <begin position="332"/>
        <end position="354"/>
    </location>
</feature>
<keyword evidence="2" id="KW-0328">Glycosyltransferase</keyword>
<evidence type="ECO:0000256" key="2">
    <source>
        <dbReference type="ARBA" id="ARBA00022676"/>
    </source>
</evidence>
<dbReference type="AlphaFoldDB" id="A0A0G0AS94"/>
<dbReference type="GO" id="GO:0009252">
    <property type="term" value="P:peptidoglycan biosynthetic process"/>
    <property type="evidence" value="ECO:0007669"/>
    <property type="project" value="UniProtKB-KW"/>
</dbReference>
<dbReference type="EC" id="2.4.99.28" evidence="14"/>
<dbReference type="EMBL" id="LBPI01000022">
    <property type="protein sequence ID" value="KKP54291.1"/>
    <property type="molecule type" value="Genomic_DNA"/>
</dbReference>
<evidence type="ECO:0000256" key="8">
    <source>
        <dbReference type="ARBA" id="ARBA00023136"/>
    </source>
</evidence>
<evidence type="ECO:0000256" key="5">
    <source>
        <dbReference type="ARBA" id="ARBA00022960"/>
    </source>
</evidence>
<feature type="transmembrane region" description="Helical" evidence="16">
    <location>
        <begin position="161"/>
        <end position="177"/>
    </location>
</feature>
<proteinExistence type="inferred from homology"/>
<evidence type="ECO:0000256" key="14">
    <source>
        <dbReference type="ARBA" id="ARBA00044770"/>
    </source>
</evidence>
<dbReference type="PANTHER" id="PTHR30474:SF2">
    <property type="entry name" value="PEPTIDOGLYCAN GLYCOSYLTRANSFERASE FTSW-RELATED"/>
    <property type="match status" value="1"/>
</dbReference>
<keyword evidence="5" id="KW-0133">Cell shape</keyword>
<keyword evidence="8 16" id="KW-0472">Membrane</keyword>
<reference evidence="17 18" key="1">
    <citation type="journal article" date="2015" name="Nature">
        <title>rRNA introns, odd ribosomes, and small enigmatic genomes across a large radiation of phyla.</title>
        <authorList>
            <person name="Brown C.T."/>
            <person name="Hug L.A."/>
            <person name="Thomas B.C."/>
            <person name="Sharon I."/>
            <person name="Castelle C.J."/>
            <person name="Singh A."/>
            <person name="Wilkins M.J."/>
            <person name="Williams K.H."/>
            <person name="Banfield J.F."/>
        </authorList>
    </citation>
    <scope>NUCLEOTIDE SEQUENCE [LARGE SCALE GENOMIC DNA]</scope>
</reference>
<comment type="caution">
    <text evidence="17">The sequence shown here is derived from an EMBL/GenBank/DDBJ whole genome shotgun (WGS) entry which is preliminary data.</text>
</comment>
<dbReference type="PATRIC" id="fig|1619088.3.peg.650"/>
<name>A0A0G0AS94_9BACT</name>
<evidence type="ECO:0000256" key="11">
    <source>
        <dbReference type="ARBA" id="ARBA00038053"/>
    </source>
</evidence>
<keyword evidence="17" id="KW-0131">Cell cycle</keyword>
<comment type="catalytic activity">
    <reaction evidence="15">
        <text>[GlcNAc-(1-&gt;4)-Mur2Ac(oyl-L-Ala-gamma-D-Glu-L-Lys-D-Ala-D-Ala)](n)-di-trans,octa-cis-undecaprenyl diphosphate + beta-D-GlcNAc-(1-&gt;4)-Mur2Ac(oyl-L-Ala-gamma-D-Glu-L-Lys-D-Ala-D-Ala)-di-trans,octa-cis-undecaprenyl diphosphate = [GlcNAc-(1-&gt;4)-Mur2Ac(oyl-L-Ala-gamma-D-Glu-L-Lys-D-Ala-D-Ala)](n+1)-di-trans,octa-cis-undecaprenyl diphosphate + di-trans,octa-cis-undecaprenyl diphosphate + H(+)</text>
        <dbReference type="Rhea" id="RHEA:23708"/>
        <dbReference type="Rhea" id="RHEA-COMP:9602"/>
        <dbReference type="Rhea" id="RHEA-COMP:9603"/>
        <dbReference type="ChEBI" id="CHEBI:15378"/>
        <dbReference type="ChEBI" id="CHEBI:58405"/>
        <dbReference type="ChEBI" id="CHEBI:60033"/>
        <dbReference type="ChEBI" id="CHEBI:78435"/>
        <dbReference type="EC" id="2.4.99.28"/>
    </reaction>
</comment>
<keyword evidence="7 16" id="KW-1133">Transmembrane helix</keyword>
<evidence type="ECO:0000256" key="16">
    <source>
        <dbReference type="SAM" id="Phobius"/>
    </source>
</evidence>
<feature type="transmembrane region" description="Helical" evidence="16">
    <location>
        <begin position="84"/>
        <end position="103"/>
    </location>
</feature>
<evidence type="ECO:0000313" key="18">
    <source>
        <dbReference type="Proteomes" id="UP000034488"/>
    </source>
</evidence>
<feature type="transmembrane region" description="Helical" evidence="16">
    <location>
        <begin position="60"/>
        <end position="77"/>
    </location>
</feature>
<comment type="similarity">
    <text evidence="11">Belongs to the SEDS family. FtsW subfamily.</text>
</comment>
<sequence>MSRKEKPKRKVSHVKYGPDKSILLFVIVMAIFGSIMIYDASVYKANQVFNDQFYFLKSQVTWLILGSIPALILYFIDYRKLLKFSFLGLLTVIALLILVLIFGDSINGSKRWFEIAGLPPIQPAEFAKLAVVMYFSYWLAKKENKSTKLQESLKKWFTNNFLSFFAIFAVVALLILLEPDLGTTMIIGVTAFGMFFVSGNDRTHTVGSIGVSLLAIPLVLIAAILEPYRISRIKTFFNLILKGEVADPQGSGYQMQQILIGIGSGGFWGKGFGQSRQRFGYLVENTAFTDSIFAVILEELGLWGGTLIVLSWIFFLWRGFKIALRAVDKEGQLLATGITIWLTCQAFFNMAANVGLVPLTGIPLPFLTYGGSSTIVTLMAFGLLLNVSRYSKNA</sequence>
<evidence type="ECO:0000256" key="13">
    <source>
        <dbReference type="ARBA" id="ARBA00041418"/>
    </source>
</evidence>
<evidence type="ECO:0000256" key="6">
    <source>
        <dbReference type="ARBA" id="ARBA00022984"/>
    </source>
</evidence>
<dbReference type="InterPro" id="IPR001182">
    <property type="entry name" value="FtsW/RodA"/>
</dbReference>
<evidence type="ECO:0000256" key="9">
    <source>
        <dbReference type="ARBA" id="ARBA00032370"/>
    </source>
</evidence>
<dbReference type="Proteomes" id="UP000034488">
    <property type="component" value="Unassembled WGS sequence"/>
</dbReference>
<dbReference type="GO" id="GO:0008360">
    <property type="term" value="P:regulation of cell shape"/>
    <property type="evidence" value="ECO:0007669"/>
    <property type="project" value="UniProtKB-KW"/>
</dbReference>
<dbReference type="PANTHER" id="PTHR30474">
    <property type="entry name" value="CELL CYCLE PROTEIN"/>
    <property type="match status" value="1"/>
</dbReference>
<dbReference type="GO" id="GO:0051301">
    <property type="term" value="P:cell division"/>
    <property type="evidence" value="ECO:0007669"/>
    <property type="project" value="UniProtKB-KW"/>
</dbReference>
<dbReference type="GO" id="GO:0015648">
    <property type="term" value="F:lipid-linked peptidoglycan transporter activity"/>
    <property type="evidence" value="ECO:0007669"/>
    <property type="project" value="TreeGrafter"/>
</dbReference>
<feature type="transmembrane region" description="Helical" evidence="16">
    <location>
        <begin position="123"/>
        <end position="140"/>
    </location>
</feature>
<keyword evidence="4 16" id="KW-0812">Transmembrane</keyword>
<keyword evidence="17" id="KW-0132">Cell division</keyword>
<accession>A0A0G0AS94</accession>
<gene>
    <name evidence="17" type="ORF">UR47_C0022G0003</name>
</gene>
<keyword evidence="6" id="KW-0573">Peptidoglycan synthesis</keyword>
<protein>
    <recommendedName>
        <fullName evidence="12">Probable peptidoglycan glycosyltransferase FtsW</fullName>
        <ecNumber evidence="14">2.4.99.28</ecNumber>
    </recommendedName>
    <alternativeName>
        <fullName evidence="13">Cell division protein FtsW</fullName>
    </alternativeName>
    <alternativeName>
        <fullName evidence="10">Cell wall polymerase</fullName>
    </alternativeName>
    <alternativeName>
        <fullName evidence="9">Peptidoglycan polymerase</fullName>
    </alternativeName>
</protein>
<dbReference type="GO" id="GO:0008955">
    <property type="term" value="F:peptidoglycan glycosyltransferase activity"/>
    <property type="evidence" value="ECO:0007669"/>
    <property type="project" value="UniProtKB-EC"/>
</dbReference>
<evidence type="ECO:0000313" key="17">
    <source>
        <dbReference type="EMBL" id="KKP54291.1"/>
    </source>
</evidence>
<evidence type="ECO:0000256" key="3">
    <source>
        <dbReference type="ARBA" id="ARBA00022679"/>
    </source>
</evidence>
<dbReference type="GO" id="GO:0005886">
    <property type="term" value="C:plasma membrane"/>
    <property type="evidence" value="ECO:0007669"/>
    <property type="project" value="TreeGrafter"/>
</dbReference>
<evidence type="ECO:0000256" key="7">
    <source>
        <dbReference type="ARBA" id="ARBA00022989"/>
    </source>
</evidence>
<evidence type="ECO:0000256" key="12">
    <source>
        <dbReference type="ARBA" id="ARBA00041185"/>
    </source>
</evidence>
<keyword evidence="3" id="KW-0808">Transferase</keyword>
<feature type="transmembrane region" description="Helical" evidence="16">
    <location>
        <begin position="21"/>
        <end position="40"/>
    </location>
</feature>
<feature type="transmembrane region" description="Helical" evidence="16">
    <location>
        <begin position="183"/>
        <end position="199"/>
    </location>
</feature>
<dbReference type="Pfam" id="PF01098">
    <property type="entry name" value="FTSW_RODA_SPOVE"/>
    <property type="match status" value="1"/>
</dbReference>
<feature type="transmembrane region" description="Helical" evidence="16">
    <location>
        <begin position="206"/>
        <end position="225"/>
    </location>
</feature>
<feature type="transmembrane region" description="Helical" evidence="16">
    <location>
        <begin position="366"/>
        <end position="387"/>
    </location>
</feature>
<comment type="subcellular location">
    <subcellularLocation>
        <location evidence="1">Membrane</location>
        <topology evidence="1">Multi-pass membrane protein</topology>
    </subcellularLocation>
</comment>
<organism evidence="17 18">
    <name type="scientific">candidate division WS6 bacterium GW2011_GWB1_33_6</name>
    <dbReference type="NCBI Taxonomy" id="1619088"/>
    <lineage>
        <taxon>Bacteria</taxon>
        <taxon>Candidatus Dojkabacteria</taxon>
    </lineage>
</organism>
<evidence type="ECO:0000256" key="10">
    <source>
        <dbReference type="ARBA" id="ARBA00033270"/>
    </source>
</evidence>
<evidence type="ECO:0000256" key="15">
    <source>
        <dbReference type="ARBA" id="ARBA00049902"/>
    </source>
</evidence>
<evidence type="ECO:0000256" key="4">
    <source>
        <dbReference type="ARBA" id="ARBA00022692"/>
    </source>
</evidence>
<feature type="transmembrane region" description="Helical" evidence="16">
    <location>
        <begin position="300"/>
        <end position="320"/>
    </location>
</feature>
<dbReference type="GO" id="GO:0032153">
    <property type="term" value="C:cell division site"/>
    <property type="evidence" value="ECO:0007669"/>
    <property type="project" value="TreeGrafter"/>
</dbReference>
<evidence type="ECO:0000256" key="1">
    <source>
        <dbReference type="ARBA" id="ARBA00004141"/>
    </source>
</evidence>